<dbReference type="PANTHER" id="PTHR34478">
    <property type="entry name" value="PROTEIN LEMA"/>
    <property type="match status" value="1"/>
</dbReference>
<keyword evidence="3 7" id="KW-0812">Transmembrane</keyword>
<dbReference type="InterPro" id="IPR023353">
    <property type="entry name" value="LemA-like_dom_sf"/>
</dbReference>
<dbReference type="HOGENOM" id="CLU_1234446_0_0_9"/>
<evidence type="ECO:0000256" key="3">
    <source>
        <dbReference type="ARBA" id="ARBA00022692"/>
    </source>
</evidence>
<keyword evidence="6" id="KW-0175">Coiled coil</keyword>
<feature type="transmembrane region" description="Helical" evidence="7">
    <location>
        <begin position="44"/>
        <end position="63"/>
    </location>
</feature>
<protein>
    <submittedName>
        <fullName evidence="8">LemA</fullName>
    </submittedName>
</protein>
<gene>
    <name evidence="8" type="ordered locus">SSGZ1_1767</name>
</gene>
<dbReference type="Proteomes" id="UP000002359">
    <property type="component" value="Chromosome"/>
</dbReference>
<evidence type="ECO:0000313" key="8">
    <source>
        <dbReference type="EMBL" id="ADE32223.1"/>
    </source>
</evidence>
<dbReference type="SUPFAM" id="SSF140478">
    <property type="entry name" value="LemA-like"/>
    <property type="match status" value="1"/>
</dbReference>
<name>D5AK58_STRGZ</name>
<dbReference type="KEGG" id="ssw:SSGZ1_1767"/>
<dbReference type="AlphaFoldDB" id="D5AK58"/>
<proteinExistence type="inferred from homology"/>
<evidence type="ECO:0000256" key="2">
    <source>
        <dbReference type="ARBA" id="ARBA00008854"/>
    </source>
</evidence>
<feature type="transmembrane region" description="Helical" evidence="7">
    <location>
        <begin position="12"/>
        <end position="32"/>
    </location>
</feature>
<comment type="similarity">
    <text evidence="2">Belongs to the LemA family.</text>
</comment>
<keyword evidence="5 7" id="KW-0472">Membrane</keyword>
<dbReference type="EMBL" id="CP000837">
    <property type="protein sequence ID" value="ADE32223.1"/>
    <property type="molecule type" value="Genomic_DNA"/>
</dbReference>
<keyword evidence="4 7" id="KW-1133">Transmembrane helix</keyword>
<dbReference type="PATRIC" id="fig|423211.3.peg.1740"/>
<evidence type="ECO:0000256" key="6">
    <source>
        <dbReference type="SAM" id="Coils"/>
    </source>
</evidence>
<dbReference type="PANTHER" id="PTHR34478:SF1">
    <property type="entry name" value="PROTEIN LEMA"/>
    <property type="match status" value="1"/>
</dbReference>
<evidence type="ECO:0000313" key="9">
    <source>
        <dbReference type="Proteomes" id="UP000002359"/>
    </source>
</evidence>
<evidence type="ECO:0000256" key="7">
    <source>
        <dbReference type="SAM" id="Phobius"/>
    </source>
</evidence>
<dbReference type="Pfam" id="PF04011">
    <property type="entry name" value="LemA"/>
    <property type="match status" value="1"/>
</dbReference>
<evidence type="ECO:0000256" key="1">
    <source>
        <dbReference type="ARBA" id="ARBA00004167"/>
    </source>
</evidence>
<organism evidence="8 9">
    <name type="scientific">Streptococcus suis (strain GZ1)</name>
    <dbReference type="NCBI Taxonomy" id="423211"/>
    <lineage>
        <taxon>Bacteria</taxon>
        <taxon>Bacillati</taxon>
        <taxon>Bacillota</taxon>
        <taxon>Bacilli</taxon>
        <taxon>Lactobacillales</taxon>
        <taxon>Streptococcaceae</taxon>
        <taxon>Streptococcus</taxon>
    </lineage>
</organism>
<comment type="subcellular location">
    <subcellularLocation>
        <location evidence="1">Membrane</location>
        <topology evidence="1">Single-pass membrane protein</topology>
    </subcellularLocation>
</comment>
<evidence type="ECO:0000256" key="5">
    <source>
        <dbReference type="ARBA" id="ARBA00023136"/>
    </source>
</evidence>
<dbReference type="Gene3D" id="1.20.1440.20">
    <property type="entry name" value="LemA-like domain"/>
    <property type="match status" value="1"/>
</dbReference>
<feature type="coiled-coil region" evidence="6">
    <location>
        <begin position="82"/>
        <end position="109"/>
    </location>
</feature>
<dbReference type="InterPro" id="IPR007156">
    <property type="entry name" value="MamQ_LemA"/>
</dbReference>
<evidence type="ECO:0000256" key="4">
    <source>
        <dbReference type="ARBA" id="ARBA00022989"/>
    </source>
</evidence>
<accession>D5AK58</accession>
<dbReference type="GO" id="GO:0016020">
    <property type="term" value="C:membrane"/>
    <property type="evidence" value="ECO:0007669"/>
    <property type="project" value="UniProtKB-SubCell"/>
</dbReference>
<sequence length="224" mass="25954">MMKKRNILVELLKGIGLVLLSTILWTLILSFATPESSSGIYEPFPGFTVIAGILTSFILHIIMKYNQLRQAEQAAKASKSHIVVIEERNQALMKKANRLVEKHQNLEKETILDINKSVSKIRTVEEKTVMKSTKIESSQEFGQFLRQMPELMANKHIERLLNEIFETENNLAQWKISYNQQVEYFNTLLHQFPISVIAKIIRLKDLEFYKEHSLTDFTDEMLGL</sequence>
<reference evidence="8 9" key="1">
    <citation type="journal article" date="2009" name="J. Infect. Dis.">
        <title>Clinical, experimental, and genomic differences between intermediately pathogenic, highly pathogenic, and epidemic Streptococcus suis.</title>
        <authorList>
            <person name="Ye C."/>
            <person name="Zheng H."/>
            <person name="Zhang J."/>
            <person name="Jing H."/>
            <person name="Wang L."/>
            <person name="Xiong Y."/>
            <person name="Wang W."/>
            <person name="Zhou Z."/>
            <person name="Sun Q."/>
            <person name="Luo X."/>
            <person name="Du H."/>
            <person name="Gottschalk M."/>
            <person name="Xu J."/>
        </authorList>
    </citation>
    <scope>NUCLEOTIDE SEQUENCE [LARGE SCALE GENOMIC DNA]</scope>
    <source>
        <strain evidence="8 9">GZ1</strain>
    </source>
</reference>